<evidence type="ECO:0000313" key="5">
    <source>
        <dbReference type="Proteomes" id="UP000035068"/>
    </source>
</evidence>
<gene>
    <name evidence="4" type="ORF">GFER_14835</name>
</gene>
<name>A0A0C2DQZ1_9BACT</name>
<keyword evidence="1" id="KW-1133">Transmembrane helix</keyword>
<dbReference type="NCBIfam" id="NF033554">
    <property type="entry name" value="floc_PepA"/>
    <property type="match status" value="1"/>
</dbReference>
<evidence type="ECO:0000259" key="3">
    <source>
        <dbReference type="Pfam" id="PF07589"/>
    </source>
</evidence>
<dbReference type="RefSeq" id="WP_040100661.1">
    <property type="nucleotide sequence ID" value="NZ_JWJD01000007.1"/>
</dbReference>
<feature type="chain" id="PRO_5002147552" description="Ice-binding protein C-terminal domain-containing protein" evidence="2">
    <location>
        <begin position="22"/>
        <end position="286"/>
    </location>
</feature>
<feature type="transmembrane region" description="Helical" evidence="1">
    <location>
        <begin position="263"/>
        <end position="280"/>
    </location>
</feature>
<sequence>MKKITVILAALMVLGTGTAFAQPFWTGAVNDGFDNWVQNVQVFDWASSGSGLAIGLADPANIQVGTEFTFLYQARLSGLANPAGQDVNFPGLNDTFEYTFVAQITERISNVIDLGADGLQAIFRTTGAGSWYMFHDFDTNSNTAAGTGFQDGTQVATGTWLPDQISSFLATVPGEQGQGSFIIEGLRGVGTEINPDFFYPTLLGEEQFIFDIRLEGTTNVPALDSATTTFFGGDGPYEAYTVMTTDLLFKVDASSRFSVIPEPSTVILLGLGLLGLAGYSRKKLRK</sequence>
<evidence type="ECO:0000313" key="4">
    <source>
        <dbReference type="EMBL" id="KIH75854.1"/>
    </source>
</evidence>
<dbReference type="NCBIfam" id="TIGR02595">
    <property type="entry name" value="PEP_CTERM"/>
    <property type="match status" value="1"/>
</dbReference>
<feature type="domain" description="Ice-binding protein C-terminal" evidence="3">
    <location>
        <begin position="260"/>
        <end position="282"/>
    </location>
</feature>
<protein>
    <recommendedName>
        <fullName evidence="3">Ice-binding protein C-terminal domain-containing protein</fullName>
    </recommendedName>
</protein>
<dbReference type="AlphaFoldDB" id="A0A0C2DQZ1"/>
<keyword evidence="1" id="KW-0812">Transmembrane</keyword>
<keyword evidence="1" id="KW-0472">Membrane</keyword>
<evidence type="ECO:0000256" key="2">
    <source>
        <dbReference type="SAM" id="SignalP"/>
    </source>
</evidence>
<dbReference type="Proteomes" id="UP000035068">
    <property type="component" value="Unassembled WGS sequence"/>
</dbReference>
<keyword evidence="2" id="KW-0732">Signal</keyword>
<dbReference type="EMBL" id="JWJD01000007">
    <property type="protein sequence ID" value="KIH75854.1"/>
    <property type="molecule type" value="Genomic_DNA"/>
</dbReference>
<comment type="caution">
    <text evidence="4">The sequence shown here is derived from an EMBL/GenBank/DDBJ whole genome shotgun (WGS) entry which is preliminary data.</text>
</comment>
<dbReference type="InterPro" id="IPR013424">
    <property type="entry name" value="Ice-binding_C"/>
</dbReference>
<reference evidence="4 5" key="1">
    <citation type="submission" date="2014-12" db="EMBL/GenBank/DDBJ databases">
        <title>Genomes of Geoalkalibacter ferrihydriticus and Geoalkalibacter subterraneus, two haloalkaliphilic metal-reducing members of the Geobacteraceae.</title>
        <authorList>
            <person name="Badalamenti J.P."/>
            <person name="Torres C.I."/>
            <person name="Krajmalnik-Brown R."/>
            <person name="Bond D.R."/>
        </authorList>
    </citation>
    <scope>NUCLEOTIDE SEQUENCE [LARGE SCALE GENOMIC DNA]</scope>
    <source>
        <strain evidence="4 5">DSM 17813</strain>
    </source>
</reference>
<feature type="signal peptide" evidence="2">
    <location>
        <begin position="1"/>
        <end position="21"/>
    </location>
</feature>
<evidence type="ECO:0000256" key="1">
    <source>
        <dbReference type="SAM" id="Phobius"/>
    </source>
</evidence>
<organism evidence="4 5">
    <name type="scientific">Geoalkalibacter ferrihydriticus DSM 17813</name>
    <dbReference type="NCBI Taxonomy" id="1121915"/>
    <lineage>
        <taxon>Bacteria</taxon>
        <taxon>Pseudomonadati</taxon>
        <taxon>Thermodesulfobacteriota</taxon>
        <taxon>Desulfuromonadia</taxon>
        <taxon>Desulfuromonadales</taxon>
        <taxon>Geoalkalibacteraceae</taxon>
        <taxon>Geoalkalibacter</taxon>
    </lineage>
</organism>
<dbReference type="Pfam" id="PF07589">
    <property type="entry name" value="PEP-CTERM"/>
    <property type="match status" value="1"/>
</dbReference>
<accession>A0A0C2DQZ1</accession>
<keyword evidence="5" id="KW-1185">Reference proteome</keyword>
<proteinExistence type="predicted"/>